<evidence type="ECO:0000313" key="1">
    <source>
        <dbReference type="EMBL" id="QED11592.1"/>
    </source>
</evidence>
<accession>A0A5B8WLW1</accession>
<proteinExistence type="predicted"/>
<keyword evidence="2" id="KW-1185">Reference proteome</keyword>
<dbReference type="KEGG" id="vg:77936464"/>
<protein>
    <submittedName>
        <fullName evidence="1">Uncharacterized protein</fullName>
    </submittedName>
</protein>
<evidence type="ECO:0000313" key="2">
    <source>
        <dbReference type="Proteomes" id="UP000321915"/>
    </source>
</evidence>
<gene>
    <name evidence="1" type="primary">102</name>
    <name evidence="1" type="ORF">SEA_QUI_102</name>
</gene>
<name>A0A5B8WLW1_9CAUD</name>
<dbReference type="GeneID" id="77936464"/>
<reference evidence="1 2" key="1">
    <citation type="submission" date="2019-07" db="EMBL/GenBank/DDBJ databases">
        <authorList>
            <person name="Abdullah A."/>
            <person name="Lima G.C."/>
            <person name="Cuneo C.K."/>
            <person name="Ennest D.C."/>
            <person name="Fritz K.J."/>
            <person name="Johnson B.T."/>
            <person name="Larson S.M."/>
            <person name="Lemunyete M.N."/>
            <person name="Murray M.B."/>
            <person name="Osmond D.E."/>
            <person name="Patras K.A."/>
            <person name="Ransibrahmanakul S."/>
            <person name="Simpson K.A."/>
            <person name="Thull B.S."/>
            <person name="Wetzel S."/>
            <person name="Bonilla J.A."/>
            <person name="Klyczek K."/>
            <person name="Garlena R.A."/>
            <person name="Russell D.A."/>
            <person name="Pope W.H."/>
            <person name="Jacobs-Sera D."/>
            <person name="Hatfull G.F."/>
        </authorList>
    </citation>
    <scope>NUCLEOTIDE SEQUENCE [LARGE SCALE GENOMIC DNA]</scope>
</reference>
<dbReference type="Proteomes" id="UP000321915">
    <property type="component" value="Segment"/>
</dbReference>
<organism evidence="1 2">
    <name type="scientific">Arthrobacter phage Qui</name>
    <dbReference type="NCBI Taxonomy" id="2603260"/>
    <lineage>
        <taxon>Viruses</taxon>
        <taxon>Duplodnaviria</taxon>
        <taxon>Heunggongvirae</taxon>
        <taxon>Uroviricota</taxon>
        <taxon>Caudoviricetes</taxon>
        <taxon>Quivirus</taxon>
        <taxon>Quivirus qui</taxon>
    </lineage>
</organism>
<dbReference type="EMBL" id="MN183282">
    <property type="protein sequence ID" value="QED11592.1"/>
    <property type="molecule type" value="Genomic_DNA"/>
</dbReference>
<sequence>MSTEQKRAALLQRYPGSIKISKMPDDQIHAMYMRLMNANKL</sequence>
<dbReference type="RefSeq" id="YP_010660468.1">
    <property type="nucleotide sequence ID" value="NC_070877.1"/>
</dbReference>